<organism evidence="1">
    <name type="scientific">Rhizophora mucronata</name>
    <name type="common">Asiatic mangrove</name>
    <dbReference type="NCBI Taxonomy" id="61149"/>
    <lineage>
        <taxon>Eukaryota</taxon>
        <taxon>Viridiplantae</taxon>
        <taxon>Streptophyta</taxon>
        <taxon>Embryophyta</taxon>
        <taxon>Tracheophyta</taxon>
        <taxon>Spermatophyta</taxon>
        <taxon>Magnoliopsida</taxon>
        <taxon>eudicotyledons</taxon>
        <taxon>Gunneridae</taxon>
        <taxon>Pentapetalae</taxon>
        <taxon>rosids</taxon>
        <taxon>fabids</taxon>
        <taxon>Malpighiales</taxon>
        <taxon>Rhizophoraceae</taxon>
        <taxon>Rhizophora</taxon>
    </lineage>
</organism>
<proteinExistence type="predicted"/>
<dbReference type="AlphaFoldDB" id="A0A2P2Q135"/>
<sequence>MVPELADFKKSHIVRYSVLD</sequence>
<name>A0A2P2Q135_RHIMU</name>
<protein>
    <submittedName>
        <fullName evidence="1">Uncharacterized protein</fullName>
    </submittedName>
</protein>
<dbReference type="EMBL" id="GGEC01080135">
    <property type="protein sequence ID" value="MBX60619.1"/>
    <property type="molecule type" value="Transcribed_RNA"/>
</dbReference>
<reference evidence="1" key="1">
    <citation type="submission" date="2018-02" db="EMBL/GenBank/DDBJ databases">
        <title>Rhizophora mucronata_Transcriptome.</title>
        <authorList>
            <person name="Meera S.P."/>
            <person name="Sreeshan A."/>
            <person name="Augustine A."/>
        </authorList>
    </citation>
    <scope>NUCLEOTIDE SEQUENCE</scope>
    <source>
        <tissue evidence="1">Leaf</tissue>
    </source>
</reference>
<evidence type="ECO:0000313" key="1">
    <source>
        <dbReference type="EMBL" id="MBX60619.1"/>
    </source>
</evidence>
<accession>A0A2P2Q135</accession>